<evidence type="ECO:0000256" key="11">
    <source>
        <dbReference type="ARBA" id="ARBA00023136"/>
    </source>
</evidence>
<evidence type="ECO:0000256" key="4">
    <source>
        <dbReference type="ARBA" id="ARBA00012438"/>
    </source>
</evidence>
<dbReference type="GO" id="GO:0022857">
    <property type="term" value="F:transmembrane transporter activity"/>
    <property type="evidence" value="ECO:0007669"/>
    <property type="project" value="InterPro"/>
</dbReference>
<feature type="transmembrane region" description="Helical" evidence="13">
    <location>
        <begin position="70"/>
        <end position="88"/>
    </location>
</feature>
<dbReference type="AlphaFoldDB" id="A0A7Y0DX93"/>
<feature type="transmembrane region" description="Helical" evidence="13">
    <location>
        <begin position="321"/>
        <end position="354"/>
    </location>
</feature>
<dbReference type="FunFam" id="1.10.287.130:FF:000001">
    <property type="entry name" value="Two-component sensor histidine kinase"/>
    <property type="match status" value="1"/>
</dbReference>
<dbReference type="InterPro" id="IPR005467">
    <property type="entry name" value="His_kinase_dom"/>
</dbReference>
<feature type="transmembrane region" description="Helical" evidence="13">
    <location>
        <begin position="275"/>
        <end position="301"/>
    </location>
</feature>
<dbReference type="SMART" id="SM00388">
    <property type="entry name" value="HisKA"/>
    <property type="match status" value="1"/>
</dbReference>
<reference evidence="15 16" key="1">
    <citation type="submission" date="2020-04" db="EMBL/GenBank/DDBJ databases">
        <title>Rhodospirillaceae bacterium KN72 isolated from deep sea.</title>
        <authorList>
            <person name="Zhang D.-C."/>
        </authorList>
    </citation>
    <scope>NUCLEOTIDE SEQUENCE [LARGE SCALE GENOMIC DNA]</scope>
    <source>
        <strain evidence="15 16">KN72</strain>
    </source>
</reference>
<protein>
    <recommendedName>
        <fullName evidence="4">histidine kinase</fullName>
        <ecNumber evidence="4">2.7.13.3</ecNumber>
    </recommendedName>
</protein>
<proteinExistence type="inferred from homology"/>
<evidence type="ECO:0000256" key="10">
    <source>
        <dbReference type="ARBA" id="ARBA00023012"/>
    </source>
</evidence>
<evidence type="ECO:0000256" key="9">
    <source>
        <dbReference type="ARBA" id="ARBA00022989"/>
    </source>
</evidence>
<dbReference type="InterPro" id="IPR036097">
    <property type="entry name" value="HisK_dim/P_sf"/>
</dbReference>
<keyword evidence="5" id="KW-0597">Phosphoprotein</keyword>
<keyword evidence="6" id="KW-0808">Transferase</keyword>
<dbReference type="RefSeq" id="WP_169623587.1">
    <property type="nucleotide sequence ID" value="NZ_JABBNT010000001.1"/>
</dbReference>
<dbReference type="EC" id="2.7.13.3" evidence="4"/>
<keyword evidence="12" id="KW-0175">Coiled coil</keyword>
<dbReference type="Proteomes" id="UP000539372">
    <property type="component" value="Unassembled WGS sequence"/>
</dbReference>
<dbReference type="PANTHER" id="PTHR43711:SF1">
    <property type="entry name" value="HISTIDINE KINASE 1"/>
    <property type="match status" value="1"/>
</dbReference>
<feature type="transmembrane region" description="Helical" evidence="13">
    <location>
        <begin position="187"/>
        <end position="213"/>
    </location>
</feature>
<dbReference type="InterPro" id="IPR036890">
    <property type="entry name" value="HATPase_C_sf"/>
</dbReference>
<dbReference type="GO" id="GO:0016020">
    <property type="term" value="C:membrane"/>
    <property type="evidence" value="ECO:0007669"/>
    <property type="project" value="UniProtKB-SubCell"/>
</dbReference>
<dbReference type="InterPro" id="IPR038377">
    <property type="entry name" value="Na/Glc_symporter_sf"/>
</dbReference>
<accession>A0A7Y0DX93</accession>
<dbReference type="InterPro" id="IPR003661">
    <property type="entry name" value="HisK_dim/P_dom"/>
</dbReference>
<dbReference type="PRINTS" id="PR00344">
    <property type="entry name" value="BCTRLSENSOR"/>
</dbReference>
<evidence type="ECO:0000313" key="16">
    <source>
        <dbReference type="Proteomes" id="UP000539372"/>
    </source>
</evidence>
<keyword evidence="10" id="KW-0902">Two-component regulatory system</keyword>
<evidence type="ECO:0000256" key="5">
    <source>
        <dbReference type="ARBA" id="ARBA00022553"/>
    </source>
</evidence>
<dbReference type="Pfam" id="PF00512">
    <property type="entry name" value="HisKA"/>
    <property type="match status" value="1"/>
</dbReference>
<dbReference type="Gene3D" id="3.30.565.10">
    <property type="entry name" value="Histidine kinase-like ATPase, C-terminal domain"/>
    <property type="match status" value="1"/>
</dbReference>
<dbReference type="SUPFAM" id="SSF55874">
    <property type="entry name" value="ATPase domain of HSP90 chaperone/DNA topoisomerase II/histidine kinase"/>
    <property type="match status" value="1"/>
</dbReference>
<dbReference type="SUPFAM" id="SSF47384">
    <property type="entry name" value="Homodimeric domain of signal transducing histidine kinase"/>
    <property type="match status" value="1"/>
</dbReference>
<sequence>MISANLIVFISLFYVALLFGVAWYGDRQAKQGGGAWLRSPITYTLSLSVYCTGWTFYGAVGSAVRNGLEFATIYLGPTLVFIGWWWFIRKVVRIGRNHRITSIADMLSSRFGKSNTVAVVATIAAVIAATPYIALQLQSVTLSFEAIVGGSERLDTTVAFWAATGMAAFTILFGTRSLDENERHYGVVAAIAAEAVIKLIALIAVGLFAIYGISGGLQDVVDNAARALPSLQEISPPRWVTLLFLAGAAIICLPRQFHVTVVENSSERHVATASWLFPCYLFLTSIFVLPIAIAGTSTMPAGSNPDLFVLTLPLSNDNDALAIFAFIGGFSSATSMVIVSTIALSTMVSNHIVAPLSMWFLSQQGTGRSGDVLRVLLNTRRISIGLILTLGFVYFRFTGGSDALASIGLIAFCGVAQFLPSLVAGVTWQGATRSGALAGLIGGFLVWCYTLLLPSFEGTLIMSADAVAHGPFGIEMLKPQGLFGAQDIDPLVHATVWSIGLNTVLLILVSLATRQSILERLQSALFVNAFRSEPAYAMGLVQRSAASEDLFILAQRILGAGTAKTMFDSAAREQGKLTGLPDATPNFISRLEQELAGSVGAASAHAMVNQTSGGGTISLDALMEIADEAARLMATTKALELKSQEAERTAAQLRAANQRLRLLDSQKDEFLSQVSHELRTPMASIRSFAEILESTPELDDASRGRFAGIIQSESVRLTRLLNDILDLKFLEDDAQRIPSHAIDAERSVDKALEVTEGTLADSPARIVQGRRCGQAQVYANSDRLAQVFINLLSNAIQHNASDTPVITVETRKDTNTYFVEISDNGSGVSATDRDRIFEKMVRGEKSRGVGLGLPISRQIVRSFGGDIELIDRDGPGATFRVTLPLHTPDEAP</sequence>
<dbReference type="Pfam" id="PF02518">
    <property type="entry name" value="HATPase_c"/>
    <property type="match status" value="1"/>
</dbReference>
<dbReference type="CDD" id="cd00075">
    <property type="entry name" value="HATPase"/>
    <property type="match status" value="1"/>
</dbReference>
<feature type="domain" description="Histidine kinase" evidence="14">
    <location>
        <begin position="673"/>
        <end position="887"/>
    </location>
</feature>
<dbReference type="CDD" id="cd00082">
    <property type="entry name" value="HisKA"/>
    <property type="match status" value="1"/>
</dbReference>
<evidence type="ECO:0000256" key="1">
    <source>
        <dbReference type="ARBA" id="ARBA00000085"/>
    </source>
</evidence>
<comment type="subcellular location">
    <subcellularLocation>
        <location evidence="2">Membrane</location>
        <topology evidence="2">Multi-pass membrane protein</topology>
    </subcellularLocation>
</comment>
<keyword evidence="9 13" id="KW-1133">Transmembrane helix</keyword>
<feature type="transmembrane region" description="Helical" evidence="13">
    <location>
        <begin position="375"/>
        <end position="397"/>
    </location>
</feature>
<feature type="transmembrane region" description="Helical" evidence="13">
    <location>
        <begin position="45"/>
        <end position="64"/>
    </location>
</feature>
<keyword evidence="8" id="KW-0418">Kinase</keyword>
<organism evidence="15 16">
    <name type="scientific">Pacificispira spongiicola</name>
    <dbReference type="NCBI Taxonomy" id="2729598"/>
    <lineage>
        <taxon>Bacteria</taxon>
        <taxon>Pseudomonadati</taxon>
        <taxon>Pseudomonadota</taxon>
        <taxon>Alphaproteobacteria</taxon>
        <taxon>Rhodospirillales</taxon>
        <taxon>Rhodospirillaceae</taxon>
        <taxon>Pacificispira</taxon>
    </lineage>
</organism>
<dbReference type="SMART" id="SM00387">
    <property type="entry name" value="HATPase_c"/>
    <property type="match status" value="1"/>
</dbReference>
<dbReference type="EMBL" id="JABBNT010000001">
    <property type="protein sequence ID" value="NMM43300.1"/>
    <property type="molecule type" value="Genomic_DNA"/>
</dbReference>
<dbReference type="InterPro" id="IPR003594">
    <property type="entry name" value="HATPase_dom"/>
</dbReference>
<feature type="transmembrane region" description="Helical" evidence="13">
    <location>
        <begin position="436"/>
        <end position="456"/>
    </location>
</feature>
<feature type="transmembrane region" description="Helical" evidence="13">
    <location>
        <begin position="236"/>
        <end position="254"/>
    </location>
</feature>
<dbReference type="PROSITE" id="PS50109">
    <property type="entry name" value="HIS_KIN"/>
    <property type="match status" value="1"/>
</dbReference>
<evidence type="ECO:0000259" key="14">
    <source>
        <dbReference type="PROSITE" id="PS50109"/>
    </source>
</evidence>
<dbReference type="CDD" id="cd10322">
    <property type="entry name" value="SLC5sbd"/>
    <property type="match status" value="1"/>
</dbReference>
<evidence type="ECO:0000256" key="7">
    <source>
        <dbReference type="ARBA" id="ARBA00022692"/>
    </source>
</evidence>
<dbReference type="GO" id="GO:0000155">
    <property type="term" value="F:phosphorelay sensor kinase activity"/>
    <property type="evidence" value="ECO:0007669"/>
    <property type="project" value="InterPro"/>
</dbReference>
<feature type="transmembrane region" description="Helical" evidence="13">
    <location>
        <begin position="116"/>
        <end position="138"/>
    </location>
</feature>
<dbReference type="InterPro" id="IPR001734">
    <property type="entry name" value="Na/solute_symporter"/>
</dbReference>
<evidence type="ECO:0000313" key="15">
    <source>
        <dbReference type="EMBL" id="NMM43300.1"/>
    </source>
</evidence>
<evidence type="ECO:0000256" key="6">
    <source>
        <dbReference type="ARBA" id="ARBA00022679"/>
    </source>
</evidence>
<feature type="transmembrane region" description="Helical" evidence="13">
    <location>
        <begin position="6"/>
        <end position="24"/>
    </location>
</feature>
<evidence type="ECO:0000256" key="13">
    <source>
        <dbReference type="SAM" id="Phobius"/>
    </source>
</evidence>
<name>A0A7Y0DX93_9PROT</name>
<evidence type="ECO:0000256" key="12">
    <source>
        <dbReference type="SAM" id="Coils"/>
    </source>
</evidence>
<dbReference type="Gene3D" id="1.20.1730.10">
    <property type="entry name" value="Sodium/glucose cotransporter"/>
    <property type="match status" value="1"/>
</dbReference>
<keyword evidence="11 13" id="KW-0472">Membrane</keyword>
<evidence type="ECO:0000256" key="3">
    <source>
        <dbReference type="ARBA" id="ARBA00006434"/>
    </source>
</evidence>
<evidence type="ECO:0000256" key="2">
    <source>
        <dbReference type="ARBA" id="ARBA00004141"/>
    </source>
</evidence>
<feature type="transmembrane region" description="Helical" evidence="13">
    <location>
        <begin position="403"/>
        <end position="424"/>
    </location>
</feature>
<comment type="catalytic activity">
    <reaction evidence="1">
        <text>ATP + protein L-histidine = ADP + protein N-phospho-L-histidine.</text>
        <dbReference type="EC" id="2.7.13.3"/>
    </reaction>
</comment>
<dbReference type="InterPro" id="IPR050736">
    <property type="entry name" value="Sensor_HK_Regulatory"/>
</dbReference>
<keyword evidence="7 13" id="KW-0812">Transmembrane</keyword>
<gene>
    <name evidence="15" type="ORF">HH303_02340</name>
</gene>
<feature type="transmembrane region" description="Helical" evidence="13">
    <location>
        <begin position="158"/>
        <end position="175"/>
    </location>
</feature>
<evidence type="ECO:0000256" key="8">
    <source>
        <dbReference type="ARBA" id="ARBA00022777"/>
    </source>
</evidence>
<dbReference type="PANTHER" id="PTHR43711">
    <property type="entry name" value="TWO-COMPONENT HISTIDINE KINASE"/>
    <property type="match status" value="1"/>
</dbReference>
<comment type="caution">
    <text evidence="15">The sequence shown here is derived from an EMBL/GenBank/DDBJ whole genome shotgun (WGS) entry which is preliminary data.</text>
</comment>
<dbReference type="Gene3D" id="1.10.287.130">
    <property type="match status" value="1"/>
</dbReference>
<comment type="similarity">
    <text evidence="3">Belongs to the sodium:solute symporter (SSF) (TC 2.A.21) family.</text>
</comment>
<feature type="coiled-coil region" evidence="12">
    <location>
        <begin position="636"/>
        <end position="673"/>
    </location>
</feature>
<dbReference type="InterPro" id="IPR004358">
    <property type="entry name" value="Sig_transdc_His_kin-like_C"/>
</dbReference>
<dbReference type="PROSITE" id="PS50283">
    <property type="entry name" value="NA_SOLUT_SYMP_3"/>
    <property type="match status" value="1"/>
</dbReference>
<keyword evidence="16" id="KW-1185">Reference proteome</keyword>